<dbReference type="Proteomes" id="UP000664632">
    <property type="component" value="Unassembled WGS sequence"/>
</dbReference>
<proteinExistence type="predicted"/>
<dbReference type="Gene3D" id="3.30.70.100">
    <property type="match status" value="1"/>
</dbReference>
<dbReference type="Pfam" id="PF03992">
    <property type="entry name" value="ABM"/>
    <property type="match status" value="1"/>
</dbReference>
<sequence length="94" mass="11079">MVTINVFLQVRPEKRAAYIAFVTELVTASQQDEGCLSYDHFENVSQQNQFVIVENWQDRLMVDRHNETPHLKKFLSEISLYLEKEPTIKISYSE</sequence>
<evidence type="ECO:0000313" key="2">
    <source>
        <dbReference type="EMBL" id="MBO0439241.1"/>
    </source>
</evidence>
<dbReference type="InterPro" id="IPR007138">
    <property type="entry name" value="ABM_dom"/>
</dbReference>
<keyword evidence="3" id="KW-1185">Reference proteome</keyword>
<evidence type="ECO:0000259" key="1">
    <source>
        <dbReference type="PROSITE" id="PS51725"/>
    </source>
</evidence>
<name>A0ABS3GVF8_9ENTE</name>
<comment type="caution">
    <text evidence="2">The sequence shown here is derived from an EMBL/GenBank/DDBJ whole genome shotgun (WGS) entry which is preliminary data.</text>
</comment>
<evidence type="ECO:0000313" key="3">
    <source>
        <dbReference type="Proteomes" id="UP000664632"/>
    </source>
</evidence>
<feature type="domain" description="ABM" evidence="1">
    <location>
        <begin position="2"/>
        <end position="90"/>
    </location>
</feature>
<organism evidence="2 3">
    <name type="scientific">Candidatus Enterococcus ikei</name>
    <dbReference type="NCBI Taxonomy" id="2815326"/>
    <lineage>
        <taxon>Bacteria</taxon>
        <taxon>Bacillati</taxon>
        <taxon>Bacillota</taxon>
        <taxon>Bacilli</taxon>
        <taxon>Lactobacillales</taxon>
        <taxon>Enterococcaceae</taxon>
        <taxon>Enterococcus</taxon>
    </lineage>
</organism>
<dbReference type="EMBL" id="JAFLWD010000006">
    <property type="protein sequence ID" value="MBO0439241.1"/>
    <property type="molecule type" value="Genomic_DNA"/>
</dbReference>
<dbReference type="PANTHER" id="PTHR33336">
    <property type="entry name" value="QUINOL MONOOXYGENASE YGIN-RELATED"/>
    <property type="match status" value="1"/>
</dbReference>
<accession>A0ABS3GVF8</accession>
<gene>
    <name evidence="2" type="ORF">JZO69_02560</name>
</gene>
<keyword evidence="2" id="KW-0560">Oxidoreductase</keyword>
<dbReference type="InterPro" id="IPR050744">
    <property type="entry name" value="AI-2_Isomerase_LsrG"/>
</dbReference>
<dbReference type="PROSITE" id="PS51725">
    <property type="entry name" value="ABM"/>
    <property type="match status" value="1"/>
</dbReference>
<reference evidence="2 3" key="1">
    <citation type="submission" date="2021-03" db="EMBL/GenBank/DDBJ databases">
        <title>Enterococcal diversity collection.</title>
        <authorList>
            <person name="Gilmore M.S."/>
            <person name="Schwartzman J."/>
            <person name="Van Tyne D."/>
            <person name="Martin M."/>
            <person name="Earl A.M."/>
            <person name="Manson A.L."/>
            <person name="Straub T."/>
            <person name="Salamzade R."/>
            <person name="Saavedra J."/>
            <person name="Lebreton F."/>
            <person name="Prichula J."/>
            <person name="Schaufler K."/>
            <person name="Gaca A."/>
            <person name="Sgardioli B."/>
            <person name="Wagenaar J."/>
            <person name="Strong T."/>
        </authorList>
    </citation>
    <scope>NUCLEOTIDE SEQUENCE [LARGE SCALE GENOMIC DNA]</scope>
    <source>
        <strain evidence="2 3">DIV0869a</strain>
    </source>
</reference>
<dbReference type="RefSeq" id="WP_207111338.1">
    <property type="nucleotide sequence ID" value="NZ_JAFLWD010000006.1"/>
</dbReference>
<dbReference type="SUPFAM" id="SSF54909">
    <property type="entry name" value="Dimeric alpha+beta barrel"/>
    <property type="match status" value="1"/>
</dbReference>
<protein>
    <submittedName>
        <fullName evidence="2">Antibiotic biosynthesis monooxygenase</fullName>
    </submittedName>
</protein>
<keyword evidence="2" id="KW-0503">Monooxygenase</keyword>
<dbReference type="InterPro" id="IPR011008">
    <property type="entry name" value="Dimeric_a/b-barrel"/>
</dbReference>
<dbReference type="GO" id="GO:0004497">
    <property type="term" value="F:monooxygenase activity"/>
    <property type="evidence" value="ECO:0007669"/>
    <property type="project" value="UniProtKB-KW"/>
</dbReference>
<dbReference type="PANTHER" id="PTHR33336:SF3">
    <property type="entry name" value="ABM DOMAIN-CONTAINING PROTEIN"/>
    <property type="match status" value="1"/>
</dbReference>